<comment type="caution">
    <text evidence="1">The sequence shown here is derived from an EMBL/GenBank/DDBJ whole genome shotgun (WGS) entry which is preliminary data.</text>
</comment>
<sequence>MDLRLWMLLLLVVLPGIALGSSSAYYLFPDWAALDASHRNYQKLAQDPNSTLRDLAIAEAAESRHRINCFAEGLGILLGSVILSIGVHGICTLPKPASKLASEHSTNRSSKNP</sequence>
<name>A0A951UNI3_9CYAN</name>
<proteinExistence type="predicted"/>
<protein>
    <submittedName>
        <fullName evidence="1">Uncharacterized protein</fullName>
    </submittedName>
</protein>
<evidence type="ECO:0000313" key="2">
    <source>
        <dbReference type="Proteomes" id="UP000757435"/>
    </source>
</evidence>
<evidence type="ECO:0000313" key="1">
    <source>
        <dbReference type="EMBL" id="MBW4660485.1"/>
    </source>
</evidence>
<reference evidence="1" key="2">
    <citation type="journal article" date="2022" name="Microbiol. Resour. Announc.">
        <title>Metagenome Sequencing to Explore Phylogenomics of Terrestrial Cyanobacteria.</title>
        <authorList>
            <person name="Ward R.D."/>
            <person name="Stajich J.E."/>
            <person name="Johansen J.R."/>
            <person name="Huntemann M."/>
            <person name="Clum A."/>
            <person name="Foster B."/>
            <person name="Foster B."/>
            <person name="Roux S."/>
            <person name="Palaniappan K."/>
            <person name="Varghese N."/>
            <person name="Mukherjee S."/>
            <person name="Reddy T.B.K."/>
            <person name="Daum C."/>
            <person name="Copeland A."/>
            <person name="Chen I.A."/>
            <person name="Ivanova N.N."/>
            <person name="Kyrpides N.C."/>
            <person name="Shapiro N."/>
            <person name="Eloe-Fadrosh E.A."/>
            <person name="Pietrasiak N."/>
        </authorList>
    </citation>
    <scope>NUCLEOTIDE SEQUENCE</scope>
    <source>
        <strain evidence="1">UHER 2000/2452</strain>
    </source>
</reference>
<dbReference type="EMBL" id="JAHHHD010000021">
    <property type="protein sequence ID" value="MBW4660485.1"/>
    <property type="molecule type" value="Genomic_DNA"/>
</dbReference>
<dbReference type="AlphaFoldDB" id="A0A951UNI3"/>
<accession>A0A951UNI3</accession>
<reference evidence="1" key="1">
    <citation type="submission" date="2021-05" db="EMBL/GenBank/DDBJ databases">
        <authorList>
            <person name="Pietrasiak N."/>
            <person name="Ward R."/>
            <person name="Stajich J.E."/>
            <person name="Kurbessoian T."/>
        </authorList>
    </citation>
    <scope>NUCLEOTIDE SEQUENCE</scope>
    <source>
        <strain evidence="1">UHER 2000/2452</strain>
    </source>
</reference>
<organism evidence="1 2">
    <name type="scientific">Drouetiella hepatica Uher 2000/2452</name>
    <dbReference type="NCBI Taxonomy" id="904376"/>
    <lineage>
        <taxon>Bacteria</taxon>
        <taxon>Bacillati</taxon>
        <taxon>Cyanobacteriota</taxon>
        <taxon>Cyanophyceae</taxon>
        <taxon>Oculatellales</taxon>
        <taxon>Oculatellaceae</taxon>
        <taxon>Drouetiella</taxon>
    </lineage>
</organism>
<gene>
    <name evidence="1" type="ORF">KME15_17570</name>
</gene>
<dbReference type="Proteomes" id="UP000757435">
    <property type="component" value="Unassembled WGS sequence"/>
</dbReference>